<feature type="region of interest" description="Disordered" evidence="10">
    <location>
        <begin position="224"/>
        <end position="305"/>
    </location>
</feature>
<evidence type="ECO:0000256" key="7">
    <source>
        <dbReference type="ARBA" id="ARBA00023242"/>
    </source>
</evidence>
<feature type="domain" description="Response regulatory" evidence="11">
    <location>
        <begin position="95"/>
        <end position="213"/>
    </location>
</feature>
<dbReference type="Pfam" id="PF06203">
    <property type="entry name" value="CCT"/>
    <property type="match status" value="1"/>
</dbReference>
<evidence type="ECO:0000256" key="10">
    <source>
        <dbReference type="SAM" id="MobiDB-lite"/>
    </source>
</evidence>
<keyword evidence="3" id="KW-0902">Two-component regulatory system</keyword>
<dbReference type="Proteomes" id="UP001227230">
    <property type="component" value="Chromosome 13"/>
</dbReference>
<feature type="region of interest" description="Disordered" evidence="10">
    <location>
        <begin position="489"/>
        <end position="555"/>
    </location>
</feature>
<organism evidence="13 14">
    <name type="scientific">Vitis vinifera</name>
    <name type="common">Grape</name>
    <dbReference type="NCBI Taxonomy" id="29760"/>
    <lineage>
        <taxon>Eukaryota</taxon>
        <taxon>Viridiplantae</taxon>
        <taxon>Streptophyta</taxon>
        <taxon>Embryophyta</taxon>
        <taxon>Tracheophyta</taxon>
        <taxon>Spermatophyta</taxon>
        <taxon>Magnoliopsida</taxon>
        <taxon>eudicotyledons</taxon>
        <taxon>Gunneridae</taxon>
        <taxon>Pentapetalae</taxon>
        <taxon>rosids</taxon>
        <taxon>Vitales</taxon>
        <taxon>Vitaceae</taxon>
        <taxon>Viteae</taxon>
        <taxon>Vitis</taxon>
    </lineage>
</organism>
<evidence type="ECO:0000256" key="1">
    <source>
        <dbReference type="ARBA" id="ARBA00004123"/>
    </source>
</evidence>
<comment type="caution">
    <text evidence="8">Lacks conserved residue(s) required for the propagation of feature annotation.</text>
</comment>
<dbReference type="InterPro" id="IPR010402">
    <property type="entry name" value="CCT_domain"/>
</dbReference>
<evidence type="ECO:0000256" key="6">
    <source>
        <dbReference type="ARBA" id="ARBA00023163"/>
    </source>
</evidence>
<keyword evidence="5" id="KW-0090">Biological rhythms</keyword>
<evidence type="ECO:0000256" key="2">
    <source>
        <dbReference type="ARBA" id="ARBA00010330"/>
    </source>
</evidence>
<dbReference type="PANTHER" id="PTHR43874">
    <property type="entry name" value="TWO-COMPONENT RESPONSE REGULATOR"/>
    <property type="match status" value="1"/>
</dbReference>
<dbReference type="EMBL" id="CP126660">
    <property type="protein sequence ID" value="WKA00800.1"/>
    <property type="molecule type" value="Genomic_DNA"/>
</dbReference>
<proteinExistence type="inferred from homology"/>
<feature type="compositionally biased region" description="Low complexity" evidence="10">
    <location>
        <begin position="515"/>
        <end position="539"/>
    </location>
</feature>
<evidence type="ECO:0000256" key="8">
    <source>
        <dbReference type="PROSITE-ProRule" id="PRU00169"/>
    </source>
</evidence>
<keyword evidence="14" id="KW-1185">Reference proteome</keyword>
<evidence type="ECO:0000256" key="4">
    <source>
        <dbReference type="ARBA" id="ARBA00023015"/>
    </source>
</evidence>
<accession>A0ABY9D037</accession>
<name>A0ABY9D037_VITVI</name>
<keyword evidence="7 9" id="KW-0539">Nucleus</keyword>
<dbReference type="Gene3D" id="3.40.50.2300">
    <property type="match status" value="1"/>
</dbReference>
<reference evidence="13 14" key="1">
    <citation type="journal article" date="2023" name="Hortic Res">
        <title>The complete reference genome for grapevine (Vitis vinifera L.) genetics and breeding.</title>
        <authorList>
            <person name="Shi X."/>
            <person name="Cao S."/>
            <person name="Wang X."/>
            <person name="Huang S."/>
            <person name="Wang Y."/>
            <person name="Liu Z."/>
            <person name="Liu W."/>
            <person name="Leng X."/>
            <person name="Peng Y."/>
            <person name="Wang N."/>
            <person name="Wang Y."/>
            <person name="Ma Z."/>
            <person name="Xu X."/>
            <person name="Zhang F."/>
            <person name="Xue H."/>
            <person name="Zhong H."/>
            <person name="Wang Y."/>
            <person name="Zhang K."/>
            <person name="Velt A."/>
            <person name="Avia K."/>
            <person name="Holtgrawe D."/>
            <person name="Grimplet J."/>
            <person name="Matus J.T."/>
            <person name="Ware D."/>
            <person name="Wu X."/>
            <person name="Wang H."/>
            <person name="Liu C."/>
            <person name="Fang Y."/>
            <person name="Rustenholz C."/>
            <person name="Cheng Z."/>
            <person name="Xiao H."/>
            <person name="Zhou Y."/>
        </authorList>
    </citation>
    <scope>NUCLEOTIDE SEQUENCE [LARGE SCALE GENOMIC DNA]</scope>
    <source>
        <strain evidence="14">cv. Pinot noir / PN40024</strain>
        <tissue evidence="13">Leaf</tissue>
    </source>
</reference>
<feature type="compositionally biased region" description="Low complexity" evidence="10">
    <location>
        <begin position="658"/>
        <end position="670"/>
    </location>
</feature>
<evidence type="ECO:0000259" key="12">
    <source>
        <dbReference type="PROSITE" id="PS51017"/>
    </source>
</evidence>
<evidence type="ECO:0000256" key="5">
    <source>
        <dbReference type="ARBA" id="ARBA00023108"/>
    </source>
</evidence>
<dbReference type="InterPro" id="IPR001789">
    <property type="entry name" value="Sig_transdc_resp-reg_receiver"/>
</dbReference>
<evidence type="ECO:0000259" key="11">
    <source>
        <dbReference type="PROSITE" id="PS50110"/>
    </source>
</evidence>
<dbReference type="PROSITE" id="PS50110">
    <property type="entry name" value="RESPONSE_REGULATORY"/>
    <property type="match status" value="1"/>
</dbReference>
<feature type="compositionally biased region" description="Gly residues" evidence="10">
    <location>
        <begin position="688"/>
        <end position="703"/>
    </location>
</feature>
<sequence length="769" mass="84355">MRSFEMNVNGPWTKGSAELNHHAQDEQKNIRDKVVGEGHGLSEEDESRINEDVEDLNDGRIGSVQAVQGVLHGPQQQPQGPIVRWERFLPLRSLKVLLVENDNSTRQVVSALLRNCSYEVTAVANGVQAWSILDDLTNHVDLVLAEVALPSLSGIGLLCKIMNHKACKNIPVIMMSSHDSVGIVFKCLSKGAVDFFVKPIRKNELKNLWQHVWRKFHRFSGSESESESGIRTKKSAKSKSVAGSDNNTGSNDEDNGSIGLNVRDGSDNGSGTQSSWTKMAVEVDSPKPMQPWDQSADPPDSTCAQVTQSWPEAFGNYQVPMTSSKDYQEQDDELDNVEMGKDLKIGVPRNSNLQLQDDVVGANKDKFHELTLKKDDEKLENRQMDLNSNKPNDELDKEAVDLMSVIANNTNPQKKSMGFKTPSGLSEVPETKDKAMYDKKEIPSLELSLKRLRDTGGTDTNPHDQIIWRHSDLSAFSRYNSASTAIQASTGNVGSCSPLDNSSEAAKTESMQNFQSNSNGTPPNQSSNGSSNNNMGSTTDDFYTKPAAFDDKPDSKSAVKHLQHSAFQPVQNTILADFANANTILAHPSAMPPQVQIQNHHYYYHHHVHNISQQQIRIHDDLALTNMAKSAPQCGSSNVLNAPVEGYACNHSLNGSASGSNHGSNGQNGSTTAVNAQGTNMESDDGIAGKGGAGGGSGSGSGSRSGVDQNQYAQREAALNKFRQKRKERCFEKKVRYQSRKRLAEQRPRIRGQFVRRVFHDINSEDADS</sequence>
<evidence type="ECO:0000256" key="9">
    <source>
        <dbReference type="PROSITE-ProRule" id="PRU00357"/>
    </source>
</evidence>
<dbReference type="PROSITE" id="PS51017">
    <property type="entry name" value="CCT"/>
    <property type="match status" value="1"/>
</dbReference>
<evidence type="ECO:0008006" key="15">
    <source>
        <dbReference type="Google" id="ProtNLM"/>
    </source>
</evidence>
<evidence type="ECO:0000313" key="14">
    <source>
        <dbReference type="Proteomes" id="UP001227230"/>
    </source>
</evidence>
<feature type="compositionally biased region" description="Polar residues" evidence="10">
    <location>
        <begin position="267"/>
        <end position="277"/>
    </location>
</feature>
<dbReference type="SUPFAM" id="SSF52172">
    <property type="entry name" value="CheY-like"/>
    <property type="match status" value="1"/>
</dbReference>
<feature type="region of interest" description="Disordered" evidence="10">
    <location>
        <begin position="658"/>
        <end position="710"/>
    </location>
</feature>
<feature type="compositionally biased region" description="Polar residues" evidence="10">
    <location>
        <begin position="489"/>
        <end position="514"/>
    </location>
</feature>
<evidence type="ECO:0000256" key="3">
    <source>
        <dbReference type="ARBA" id="ARBA00023012"/>
    </source>
</evidence>
<keyword evidence="6" id="KW-0804">Transcription</keyword>
<gene>
    <name evidence="13" type="ORF">VitviT2T_019122</name>
</gene>
<keyword evidence="4" id="KW-0805">Transcription regulation</keyword>
<feature type="region of interest" description="Disordered" evidence="10">
    <location>
        <begin position="411"/>
        <end position="431"/>
    </location>
</feature>
<dbReference type="PANTHER" id="PTHR43874:SF125">
    <property type="entry name" value="TWO-COMPONENT RESPONSE REGULATOR-LIKE APRR7"/>
    <property type="match status" value="1"/>
</dbReference>
<feature type="compositionally biased region" description="Polar residues" evidence="10">
    <location>
        <begin position="671"/>
        <end position="681"/>
    </location>
</feature>
<feature type="domain" description="CCT" evidence="12">
    <location>
        <begin position="715"/>
        <end position="757"/>
    </location>
</feature>
<comment type="subcellular location">
    <subcellularLocation>
        <location evidence="1 9">Nucleus</location>
    </subcellularLocation>
</comment>
<dbReference type="Pfam" id="PF00072">
    <property type="entry name" value="Response_reg"/>
    <property type="match status" value="1"/>
</dbReference>
<protein>
    <recommendedName>
        <fullName evidence="15">Two-component response regulator-like PRR37</fullName>
    </recommendedName>
</protein>
<dbReference type="CDD" id="cd17582">
    <property type="entry name" value="psREC_PRR"/>
    <property type="match status" value="1"/>
</dbReference>
<dbReference type="InterPro" id="IPR045279">
    <property type="entry name" value="ARR-like"/>
</dbReference>
<dbReference type="SMART" id="SM00448">
    <property type="entry name" value="REC"/>
    <property type="match status" value="1"/>
</dbReference>
<comment type="similarity">
    <text evidence="2">Belongs to the ARR-like family.</text>
</comment>
<evidence type="ECO:0000313" key="13">
    <source>
        <dbReference type="EMBL" id="WKA00800.1"/>
    </source>
</evidence>
<dbReference type="InterPro" id="IPR011006">
    <property type="entry name" value="CheY-like_superfamily"/>
</dbReference>